<name>A0ABS9RZL8_9GAMM</name>
<protein>
    <submittedName>
        <fullName evidence="3">DUF2220 family protein</fullName>
    </submittedName>
</protein>
<proteinExistence type="predicted"/>
<keyword evidence="4" id="KW-1185">Reference proteome</keyword>
<dbReference type="PIRSF" id="PIRSF028408">
    <property type="entry name" value="UCP028408"/>
    <property type="match status" value="1"/>
</dbReference>
<organism evidence="3 4">
    <name type="scientific">Halomonas flagellata</name>
    <dbReference type="NCBI Taxonomy" id="2920385"/>
    <lineage>
        <taxon>Bacteria</taxon>
        <taxon>Pseudomonadati</taxon>
        <taxon>Pseudomonadota</taxon>
        <taxon>Gammaproteobacteria</taxon>
        <taxon>Oceanospirillales</taxon>
        <taxon>Halomonadaceae</taxon>
        <taxon>Halomonas</taxon>
    </lineage>
</organism>
<evidence type="ECO:0000313" key="3">
    <source>
        <dbReference type="EMBL" id="MCH4565301.1"/>
    </source>
</evidence>
<reference evidence="3 4" key="1">
    <citation type="submission" date="2022-02" db="EMBL/GenBank/DDBJ databases">
        <title>Halomonas fukangensis sp. nov., a halophilic bacterium isolated from a bulk soil of Kalidium foliatum at Fukang.</title>
        <authorList>
            <person name="Huang Y."/>
        </authorList>
    </citation>
    <scope>NUCLEOTIDE SEQUENCE [LARGE SCALE GENOMIC DNA]</scope>
    <source>
        <strain evidence="3 4">EGI 63088</strain>
    </source>
</reference>
<accession>A0ABS9RZL8</accession>
<gene>
    <name evidence="3" type="ORF">MKP05_19560</name>
</gene>
<feature type="domain" description="Wadjet protein JetD C-terminal" evidence="1">
    <location>
        <begin position="226"/>
        <end position="401"/>
    </location>
</feature>
<sequence length="411" mass="46895">MKTETPAWTTPEEIRRQLQRHWDSGALLAERLPPSDASGEAALFPLALRLRRPTARDITERFGEVAAWVRQLRDGSRDALGHGYAIEFRRQGNRVQGSNELPAALTLPSAEDALRLLRRQRDAERFDALADEILARQPRLANWLRRQPLKVLEHEDSWPRLLAVLDHFQRHPRPGCYLRQLAIPGVDTKFIEARRGLLATLLDEVLPASAIEAEASGVRGFNQRFGLRSPSPLVRLRLLDPALHVQGLSDLSLPAEQFATFRPAVERVFITENQTNGLAFPEVPRSLVVFGLGYGLEHLVRTPWLQEVEVHYWGDIDTHGFGILDRLRATLPDAHSLLMDRQTLLAHRRLWGEEPPDKRLGYTPTRLTDAELELFFALLHNAWAERLRLEQERIDFDWLRHGLPGACRAPE</sequence>
<dbReference type="InterPro" id="IPR024534">
    <property type="entry name" value="JetD_C"/>
</dbReference>
<dbReference type="InterPro" id="IPR024537">
    <property type="entry name" value="DUF3322"/>
</dbReference>
<comment type="caution">
    <text evidence="3">The sequence shown here is derived from an EMBL/GenBank/DDBJ whole genome shotgun (WGS) entry which is preliminary data.</text>
</comment>
<feature type="domain" description="DUF3322" evidence="2">
    <location>
        <begin position="11"/>
        <end position="203"/>
    </location>
</feature>
<evidence type="ECO:0000259" key="2">
    <source>
        <dbReference type="Pfam" id="PF11795"/>
    </source>
</evidence>
<evidence type="ECO:0000259" key="1">
    <source>
        <dbReference type="Pfam" id="PF09983"/>
    </source>
</evidence>
<dbReference type="Proteomes" id="UP001202117">
    <property type="component" value="Unassembled WGS sequence"/>
</dbReference>
<dbReference type="Pfam" id="PF09983">
    <property type="entry name" value="JetD_C"/>
    <property type="match status" value="1"/>
</dbReference>
<evidence type="ECO:0000313" key="4">
    <source>
        <dbReference type="Proteomes" id="UP001202117"/>
    </source>
</evidence>
<dbReference type="EMBL" id="JAKVPY010000035">
    <property type="protein sequence ID" value="MCH4565301.1"/>
    <property type="molecule type" value="Genomic_DNA"/>
</dbReference>
<dbReference type="RefSeq" id="WP_240569849.1">
    <property type="nucleotide sequence ID" value="NZ_JAKVPY010000035.1"/>
</dbReference>
<dbReference type="InterPro" id="IPR014544">
    <property type="entry name" value="UCP028408"/>
</dbReference>
<dbReference type="Pfam" id="PF11795">
    <property type="entry name" value="DUF3322"/>
    <property type="match status" value="1"/>
</dbReference>